<dbReference type="EMBL" id="JBBXJM010000001">
    <property type="protein sequence ID" value="KAL1413629.1"/>
    <property type="molecule type" value="Genomic_DNA"/>
</dbReference>
<feature type="coiled-coil region" evidence="7">
    <location>
        <begin position="1365"/>
        <end position="1392"/>
    </location>
</feature>
<organism evidence="10 11">
    <name type="scientific">Vanrija albida</name>
    <dbReference type="NCBI Taxonomy" id="181172"/>
    <lineage>
        <taxon>Eukaryota</taxon>
        <taxon>Fungi</taxon>
        <taxon>Dikarya</taxon>
        <taxon>Basidiomycota</taxon>
        <taxon>Agaricomycotina</taxon>
        <taxon>Tremellomycetes</taxon>
        <taxon>Trichosporonales</taxon>
        <taxon>Trichosporonaceae</taxon>
        <taxon>Vanrija</taxon>
    </lineage>
</organism>
<dbReference type="Proteomes" id="UP001565368">
    <property type="component" value="Unassembled WGS sequence"/>
</dbReference>
<dbReference type="PANTHER" id="PTHR43982">
    <property type="entry name" value="UBIQUITIN CARBOXYL-TERMINAL HYDROLASE"/>
    <property type="match status" value="1"/>
</dbReference>
<evidence type="ECO:0000256" key="6">
    <source>
        <dbReference type="ARBA" id="ARBA00022807"/>
    </source>
</evidence>
<evidence type="ECO:0000256" key="8">
    <source>
        <dbReference type="SAM" id="MobiDB-lite"/>
    </source>
</evidence>
<comment type="catalytic activity">
    <reaction evidence="1">
        <text>Thiol-dependent hydrolysis of ester, thioester, amide, peptide and isopeptide bonds formed by the C-terminal Gly of ubiquitin (a 76-residue protein attached to proteins as an intracellular targeting signal).</text>
        <dbReference type="EC" id="3.4.19.12"/>
    </reaction>
</comment>
<feature type="compositionally biased region" description="Basic and acidic residues" evidence="8">
    <location>
        <begin position="1008"/>
        <end position="1029"/>
    </location>
</feature>
<dbReference type="GO" id="GO:0006508">
    <property type="term" value="P:proteolysis"/>
    <property type="evidence" value="ECO:0007669"/>
    <property type="project" value="UniProtKB-KW"/>
</dbReference>
<dbReference type="PROSITE" id="PS00973">
    <property type="entry name" value="USP_2"/>
    <property type="match status" value="1"/>
</dbReference>
<name>A0ABR3QFX3_9TREE</name>
<feature type="region of interest" description="Disordered" evidence="8">
    <location>
        <begin position="1100"/>
        <end position="1135"/>
    </location>
</feature>
<dbReference type="InterPro" id="IPR028889">
    <property type="entry name" value="USP"/>
</dbReference>
<evidence type="ECO:0000256" key="1">
    <source>
        <dbReference type="ARBA" id="ARBA00000707"/>
    </source>
</evidence>
<evidence type="ECO:0000313" key="11">
    <source>
        <dbReference type="Proteomes" id="UP001565368"/>
    </source>
</evidence>
<dbReference type="InterPro" id="IPR044635">
    <property type="entry name" value="UBP14-like"/>
</dbReference>
<evidence type="ECO:0000259" key="9">
    <source>
        <dbReference type="PROSITE" id="PS50235"/>
    </source>
</evidence>
<sequence length="1508" mass="165352">MTASNNNELRTAPTSRRTSVADQGAVSDSSAGASSSRRALPPRPAGPRSPERAGSIHTSYTVVPAAQLPSPGAPVATLPELAPVTPFPPPAPTSLPTPAAIPQPPSLSPTEGVLNTDVTITVAPIDSSPLVPLDHSELPAYEYRSPEAVIESLDEPSASNLPPGVLAEHDDDDDVDFDHREWAAPANNEGNARLSAMDVDLDSPALTAAIPERPQIGPGVLARRWLEAVHEHHLYQPIITELPKPPLPKPPSRQPTITEETAGSPPSAGVSPTEPPVPTIPPLTVEDVLASLPGGLEHHHEWYFCPECWGWLHVKMGNGDIPDVLDTDEWEKRVEFGSSFDREQGRIARQKQLSRLKDIATSRSVPVKNQHHFHSFPYLVLPTTERHIDRVQPEGYKDAFSHLDLSYGVPPPELVEFKDTANNAALHVSCSSDAWVFVDYGPVPGQVPIGLVKEFTAEKKENPNVGVDRNQSVVDAWSLIITLLQNPLFRGNRGWVKLENKTFSSKIGASLRSSHLLERVGFGCRLEDEGYRVGPFAQGGLITDEHVTQMNAYMARTWVEVTLWLQQYQRQNGLGLSSEWVRSKTLGEDLDRLLDLSKIPHKSIPYSGDLYQALNKLGASIHDVPSTIEDAYDLQVSDDAENTPQYLGALERISKSQLFGSDTLQIRVATERSMDRYTDDEVDEAYSLIGCTPEHVSTIMVEREEMPVEHLLDLHRSAMSSASDSKRAEISRALFIIGKDRRNDMMVELGKSGGSYLSLDQAYREFNLSRDTPIDDEMLIMTYDGWISDRPSRADHYRMALSIIANAPGEERPVLQAYLAGKDISEFQGPVRRDLPAGLRNIGNTCYLNSVLQFLYTVKPVRDAVTNFEESLINMAGDEEDSAKNKEKLLKVQSSQRFVRHLKDLFNEMYNTDSSAVVPQEELARLAILPIDLVGERAPASAPKGRVTIDSLPTILSPISSNAATVAGDSAPPTPRSIEYSPPSSPPPGARPILETPERRTSVLGKRASQDRESQFGGSEERLRRLTDDRSDEIELDSPTEAALSPTETNEDVEMIPVSRSSTTDLGIPSGFSKLELTSPMTEEPPTPLAVVSAATGIATPADSPPPVQAPLPAAAAAAPPPQRSAPPPLPPRRPSMALVAAEKFGLQQDAAEILINVLAQLEYAFDRQSDSEGHELPNLIQGLFSSKFQQQMLLESTDGSPAQSNEPVESVFVHPIIGVEEDGKDLYDCLSELYLGGAEIEYEGKKGFKMDLIDELPPLLYIQMRRSQYDPIKRAQTKTNTHVPFGRKLVMDRFLASADPAKRQRSITLTREMMQMRARRHELKNHKPMAIAETFRFVRDALSTDAAKAVLGASDDSAVTPDLLEALGLEASAADEEIASIEAKLPQFKEELERLWANDNTTEYELVSVFVHGGTGTGGHYWTYQADLPRDGDKYFYYSDEVVKDVPASDVFSDKSAQGVSPALLCYVRKDRHLVDTLHRAAAPEEGSEELVAVTAATTESGPTGGW</sequence>
<evidence type="ECO:0000313" key="10">
    <source>
        <dbReference type="EMBL" id="KAL1413629.1"/>
    </source>
</evidence>
<dbReference type="SUPFAM" id="SSF54001">
    <property type="entry name" value="Cysteine proteinases"/>
    <property type="match status" value="1"/>
</dbReference>
<dbReference type="Gene3D" id="3.90.70.10">
    <property type="entry name" value="Cysteine proteinases"/>
    <property type="match status" value="2"/>
</dbReference>
<keyword evidence="4" id="KW-0833">Ubl conjugation pathway</keyword>
<keyword evidence="3 10" id="KW-0645">Protease</keyword>
<reference evidence="10 11" key="1">
    <citation type="submission" date="2023-08" db="EMBL/GenBank/DDBJ databases">
        <title>Annotated Genome Sequence of Vanrija albida AlHP1.</title>
        <authorList>
            <person name="Herzog R."/>
        </authorList>
    </citation>
    <scope>NUCLEOTIDE SEQUENCE [LARGE SCALE GENOMIC DNA]</scope>
    <source>
        <strain evidence="10 11">AlHP1</strain>
    </source>
</reference>
<feature type="compositionally biased region" description="Pro residues" evidence="8">
    <location>
        <begin position="243"/>
        <end position="253"/>
    </location>
</feature>
<evidence type="ECO:0000256" key="2">
    <source>
        <dbReference type="ARBA" id="ARBA00012759"/>
    </source>
</evidence>
<evidence type="ECO:0000256" key="3">
    <source>
        <dbReference type="ARBA" id="ARBA00022670"/>
    </source>
</evidence>
<dbReference type="InterPro" id="IPR025305">
    <property type="entry name" value="UCH_repeat_domain"/>
</dbReference>
<feature type="region of interest" description="Disordered" evidence="8">
    <location>
        <begin position="963"/>
        <end position="1055"/>
    </location>
</feature>
<dbReference type="GeneID" id="95982450"/>
<dbReference type="PANTHER" id="PTHR43982:SF6">
    <property type="entry name" value="UBIQUITIN CARBOXYL-TERMINAL HYDROLASE 2-RELATED"/>
    <property type="match status" value="1"/>
</dbReference>
<comment type="caution">
    <text evidence="10">The sequence shown here is derived from an EMBL/GenBank/DDBJ whole genome shotgun (WGS) entry which is preliminary data.</text>
</comment>
<dbReference type="Pfam" id="PF00443">
    <property type="entry name" value="UCH"/>
    <property type="match status" value="2"/>
</dbReference>
<protein>
    <recommendedName>
        <fullName evidence="2">ubiquitinyl hydrolase 1</fullName>
        <ecNumber evidence="2">3.4.19.12</ecNumber>
    </recommendedName>
</protein>
<dbReference type="EC" id="3.4.19.12" evidence="2"/>
<evidence type="ECO:0000256" key="5">
    <source>
        <dbReference type="ARBA" id="ARBA00022801"/>
    </source>
</evidence>
<keyword evidence="7" id="KW-0175">Coiled coil</keyword>
<keyword evidence="5 10" id="KW-0378">Hydrolase</keyword>
<feature type="region of interest" description="Disordered" evidence="8">
    <location>
        <begin position="240"/>
        <end position="279"/>
    </location>
</feature>
<dbReference type="InterPro" id="IPR038765">
    <property type="entry name" value="Papain-like_cys_pep_sf"/>
</dbReference>
<dbReference type="Pfam" id="PF13446">
    <property type="entry name" value="RPT"/>
    <property type="match status" value="1"/>
</dbReference>
<evidence type="ECO:0000256" key="4">
    <source>
        <dbReference type="ARBA" id="ARBA00022786"/>
    </source>
</evidence>
<feature type="domain" description="USP" evidence="9">
    <location>
        <begin position="837"/>
        <end position="1471"/>
    </location>
</feature>
<evidence type="ECO:0000256" key="7">
    <source>
        <dbReference type="SAM" id="Coils"/>
    </source>
</evidence>
<gene>
    <name evidence="10" type="primary">UBP2</name>
    <name evidence="10" type="ORF">Q8F55_001407</name>
</gene>
<feature type="compositionally biased region" description="Polar residues" evidence="8">
    <location>
        <begin position="1"/>
        <end position="21"/>
    </location>
</feature>
<dbReference type="InterPro" id="IPR001394">
    <property type="entry name" value="Peptidase_C19_UCH"/>
</dbReference>
<proteinExistence type="predicted"/>
<dbReference type="PROSITE" id="PS50235">
    <property type="entry name" value="USP_3"/>
    <property type="match status" value="1"/>
</dbReference>
<feature type="compositionally biased region" description="Low complexity" evidence="8">
    <location>
        <begin position="29"/>
        <end position="39"/>
    </location>
</feature>
<keyword evidence="6" id="KW-0788">Thiol protease</keyword>
<accession>A0ABR3QFX3</accession>
<dbReference type="InterPro" id="IPR018200">
    <property type="entry name" value="USP_CS"/>
</dbReference>
<dbReference type="RefSeq" id="XP_069213573.1">
    <property type="nucleotide sequence ID" value="XM_069350029.1"/>
</dbReference>
<dbReference type="GO" id="GO:0004843">
    <property type="term" value="F:cysteine-type deubiquitinase activity"/>
    <property type="evidence" value="ECO:0007669"/>
    <property type="project" value="UniProtKB-EC"/>
</dbReference>
<dbReference type="PROSITE" id="PS00972">
    <property type="entry name" value="USP_1"/>
    <property type="match status" value="1"/>
</dbReference>
<feature type="compositionally biased region" description="Pro residues" evidence="8">
    <location>
        <begin position="1119"/>
        <end position="1134"/>
    </location>
</feature>
<keyword evidence="11" id="KW-1185">Reference proteome</keyword>
<feature type="region of interest" description="Disordered" evidence="8">
    <location>
        <begin position="1"/>
        <end position="60"/>
    </location>
</feature>